<protein>
    <submittedName>
        <fullName evidence="1">Putative secreted protein</fullName>
    </submittedName>
</protein>
<dbReference type="AlphaFoldDB" id="A0A6G5A1P2"/>
<reference evidence="1" key="1">
    <citation type="submission" date="2020-03" db="EMBL/GenBank/DDBJ databases">
        <title>A transcriptome and proteome of the tick Rhipicephalus microplus shaped by the genetic composition of its hosts and developmental stage.</title>
        <authorList>
            <person name="Garcia G.R."/>
            <person name="Ribeiro J.M.C."/>
            <person name="Maruyama S.R."/>
            <person name="Gardinasse L.G."/>
            <person name="Nelson K."/>
            <person name="Ferreira B.R."/>
            <person name="Andrade T.G."/>
            <person name="Santos I.K.F.M."/>
        </authorList>
    </citation>
    <scope>NUCLEOTIDE SEQUENCE</scope>
    <source>
        <strain evidence="1">NSGR</strain>
        <tissue evidence="1">Salivary glands</tissue>
    </source>
</reference>
<organism evidence="1">
    <name type="scientific">Rhipicephalus microplus</name>
    <name type="common">Cattle tick</name>
    <name type="synonym">Boophilus microplus</name>
    <dbReference type="NCBI Taxonomy" id="6941"/>
    <lineage>
        <taxon>Eukaryota</taxon>
        <taxon>Metazoa</taxon>
        <taxon>Ecdysozoa</taxon>
        <taxon>Arthropoda</taxon>
        <taxon>Chelicerata</taxon>
        <taxon>Arachnida</taxon>
        <taxon>Acari</taxon>
        <taxon>Parasitiformes</taxon>
        <taxon>Ixodida</taxon>
        <taxon>Ixodoidea</taxon>
        <taxon>Ixodidae</taxon>
        <taxon>Rhipicephalinae</taxon>
        <taxon>Rhipicephalus</taxon>
        <taxon>Boophilus</taxon>
    </lineage>
</organism>
<evidence type="ECO:0000313" key="1">
    <source>
        <dbReference type="EMBL" id="NIE44932.1"/>
    </source>
</evidence>
<name>A0A6G5A1P2_RHIMP</name>
<sequence length="124" mass="13789">MLLVSLIATSPVFAHHFDGVDLTHLSHVSMLLTCHHKHTSERMIRSFLSYIIASPFQCMLSSRMQDALTNAKLSLSALLSLFGHIVSGEYVASQVELSALMTLSMSEHQHLSIHFITTKVGHIF</sequence>
<proteinExistence type="predicted"/>
<dbReference type="EMBL" id="GIKN01002659">
    <property type="protein sequence ID" value="NIE44932.1"/>
    <property type="molecule type" value="Transcribed_RNA"/>
</dbReference>
<accession>A0A6G5A1P2</accession>